<feature type="compositionally biased region" description="Low complexity" evidence="1">
    <location>
        <begin position="304"/>
        <end position="313"/>
    </location>
</feature>
<feature type="signal peptide" evidence="3">
    <location>
        <begin position="1"/>
        <end position="19"/>
    </location>
</feature>
<dbReference type="Pfam" id="PF01108">
    <property type="entry name" value="Tissue_fac"/>
    <property type="match status" value="1"/>
</dbReference>
<evidence type="ECO:0000313" key="5">
    <source>
        <dbReference type="EMBL" id="QWW30842.1"/>
    </source>
</evidence>
<dbReference type="PANTHER" id="PTHR20859">
    <property type="entry name" value="INTERFERON/INTERLEUKIN RECEPTOR"/>
    <property type="match status" value="1"/>
</dbReference>
<dbReference type="InterPro" id="IPR050650">
    <property type="entry name" value="Type-II_Cytokine-TF_Rcpt"/>
</dbReference>
<dbReference type="PANTHER" id="PTHR20859:SF93">
    <property type="entry name" value="CYTOKINE RECEPTOR FAMILY MEMBER B12-RELATED"/>
    <property type="match status" value="1"/>
</dbReference>
<keyword evidence="2" id="KW-1133">Transmembrane helix</keyword>
<dbReference type="PROSITE" id="PS50853">
    <property type="entry name" value="FN3"/>
    <property type="match status" value="1"/>
</dbReference>
<evidence type="ECO:0000256" key="3">
    <source>
        <dbReference type="SAM" id="SignalP"/>
    </source>
</evidence>
<feature type="domain" description="Fibronectin type-III" evidence="4">
    <location>
        <begin position="113"/>
        <end position="213"/>
    </location>
</feature>
<dbReference type="AlphaFoldDB" id="A0A8F2WAN6"/>
<dbReference type="InterPro" id="IPR036116">
    <property type="entry name" value="FN3_sf"/>
</dbReference>
<dbReference type="GO" id="GO:0004896">
    <property type="term" value="F:cytokine receptor activity"/>
    <property type="evidence" value="ECO:0007669"/>
    <property type="project" value="TreeGrafter"/>
</dbReference>
<feature type="compositionally biased region" description="Low complexity" evidence="1">
    <location>
        <begin position="322"/>
        <end position="335"/>
    </location>
</feature>
<feature type="chain" id="PRO_5034424781" evidence="3">
    <location>
        <begin position="20"/>
        <end position="465"/>
    </location>
</feature>
<organism evidence="5">
    <name type="scientific">Oreochromis niloticus</name>
    <name type="common">Nile tilapia</name>
    <name type="synonym">Tilapia nilotica</name>
    <dbReference type="NCBI Taxonomy" id="8128"/>
    <lineage>
        <taxon>Eukaryota</taxon>
        <taxon>Metazoa</taxon>
        <taxon>Chordata</taxon>
        <taxon>Craniata</taxon>
        <taxon>Vertebrata</taxon>
        <taxon>Euteleostomi</taxon>
        <taxon>Actinopterygii</taxon>
        <taxon>Neopterygii</taxon>
        <taxon>Teleostei</taxon>
        <taxon>Neoteleostei</taxon>
        <taxon>Acanthomorphata</taxon>
        <taxon>Ovalentaria</taxon>
        <taxon>Cichlomorphae</taxon>
        <taxon>Cichliformes</taxon>
        <taxon>Cichlidae</taxon>
        <taxon>African cichlids</taxon>
        <taxon>Pseudocrenilabrinae</taxon>
        <taxon>Oreochromini</taxon>
        <taxon>Oreochromis</taxon>
    </lineage>
</organism>
<feature type="transmembrane region" description="Helical" evidence="2">
    <location>
        <begin position="219"/>
        <end position="246"/>
    </location>
</feature>
<feature type="region of interest" description="Disordered" evidence="1">
    <location>
        <begin position="281"/>
        <end position="383"/>
    </location>
</feature>
<dbReference type="InterPro" id="IPR015373">
    <property type="entry name" value="Interferon/interleukin_rcp_dom"/>
</dbReference>
<dbReference type="GO" id="GO:0005886">
    <property type="term" value="C:plasma membrane"/>
    <property type="evidence" value="ECO:0007669"/>
    <property type="project" value="TreeGrafter"/>
</dbReference>
<evidence type="ECO:0000259" key="4">
    <source>
        <dbReference type="PROSITE" id="PS50853"/>
    </source>
</evidence>
<dbReference type="RefSeq" id="XP_019208808.1">
    <property type="nucleotide sequence ID" value="XM_019353263.2"/>
</dbReference>
<keyword evidence="2" id="KW-0812">Transmembrane</keyword>
<protein>
    <submittedName>
        <fullName evidence="5">Cytokine receptor family B member 2</fullName>
    </submittedName>
</protein>
<proteinExistence type="evidence at transcript level"/>
<feature type="compositionally biased region" description="Low complexity" evidence="1">
    <location>
        <begin position="283"/>
        <end position="294"/>
    </location>
</feature>
<keyword evidence="5" id="KW-0675">Receptor</keyword>
<dbReference type="KEGG" id="onl:102078673"/>
<dbReference type="EMBL" id="MT647603">
    <property type="protein sequence ID" value="QWW30842.1"/>
    <property type="molecule type" value="mRNA"/>
</dbReference>
<dbReference type="SUPFAM" id="SSF49265">
    <property type="entry name" value="Fibronectin type III"/>
    <property type="match status" value="2"/>
</dbReference>
<name>A0A8F2WAN6_ORENI</name>
<dbReference type="InterPro" id="IPR013783">
    <property type="entry name" value="Ig-like_fold"/>
</dbReference>
<keyword evidence="3" id="KW-0732">Signal</keyword>
<keyword evidence="2" id="KW-0472">Membrane</keyword>
<evidence type="ECO:0000256" key="1">
    <source>
        <dbReference type="SAM" id="MobiDB-lite"/>
    </source>
</evidence>
<accession>A0A8F2WAN6</accession>
<feature type="region of interest" description="Disordered" evidence="1">
    <location>
        <begin position="442"/>
        <end position="465"/>
    </location>
</feature>
<dbReference type="RefSeq" id="XP_019208807.1">
    <property type="nucleotide sequence ID" value="XM_019353262.2"/>
</dbReference>
<dbReference type="Gene3D" id="2.60.40.10">
    <property type="entry name" value="Immunoglobulins"/>
    <property type="match status" value="2"/>
</dbReference>
<dbReference type="OrthoDB" id="10031784at2759"/>
<dbReference type="InterPro" id="IPR003961">
    <property type="entry name" value="FN3_dom"/>
</dbReference>
<dbReference type="GeneID" id="102078673"/>
<dbReference type="Pfam" id="PF09294">
    <property type="entry name" value="Interfer-bind"/>
    <property type="match status" value="1"/>
</dbReference>
<sequence length="465" mass="51442">MTALIWMLSWLPLILPAVGILPKPVNVSLTSLNFSYILKWQAGPGTPPGVYYNVEYTTDRKHSWNPVAGCERVQKPLVCNLTAAFSVLTERYLTRVGAQLGGQVFGEPVIFTPIEHLSLPLLSVAPSDRSLSVDLHPPLERLRKSYDILHYELQISSSNLDKPEVIKMRSLKSYKWDCLEPGRRYCVTVRFYDDLEHMQSNFSLPQCATIPAIFSPDPLISGILCSFVIIIVFCIFLLIVTGFICLRRRLLPSVLTTIHHLEEAGLHDPYIISPLNVEQTAPSAGKKGSSCSSSDESDDEGETESTSASTGGAYTQRAGTNLLSSSSSSSSSLTQPKPPPLPSSNQEPYSQRDALISTGSPSRAGLELRMGCGGRPEEEEEKDVNLLTLTFSRVEQEEEEEEKDVNLLTLTFGRVEQEEEEEKKSDFIVEEVAFDSVLAEEGATETVHDEEEEEEVCGYMGRSGI</sequence>
<reference evidence="5" key="1">
    <citation type="submission" date="2020-06" db="EMBL/GenBank/DDBJ databases">
        <authorList>
            <person name="Gan Z."/>
        </authorList>
    </citation>
    <scope>NUCLEOTIDE SEQUENCE</scope>
</reference>
<evidence type="ECO:0000256" key="2">
    <source>
        <dbReference type="SAM" id="Phobius"/>
    </source>
</evidence>